<dbReference type="KEGG" id="mmob:F6R98_13490"/>
<protein>
    <submittedName>
        <fullName evidence="2">Uncharacterized protein</fullName>
    </submittedName>
</protein>
<proteinExistence type="predicted"/>
<feature type="region of interest" description="Disordered" evidence="1">
    <location>
        <begin position="131"/>
        <end position="160"/>
    </location>
</feature>
<name>A0A5Q0BN30_9GAMM</name>
<dbReference type="OrthoDB" id="5576962at2"/>
<organism evidence="2 3">
    <name type="scientific">Candidatus Methylospira mobilis</name>
    <dbReference type="NCBI Taxonomy" id="1808979"/>
    <lineage>
        <taxon>Bacteria</taxon>
        <taxon>Pseudomonadati</taxon>
        <taxon>Pseudomonadota</taxon>
        <taxon>Gammaproteobacteria</taxon>
        <taxon>Methylococcales</taxon>
        <taxon>Methylococcaceae</taxon>
        <taxon>Candidatus Methylospira</taxon>
    </lineage>
</organism>
<evidence type="ECO:0000313" key="2">
    <source>
        <dbReference type="EMBL" id="QFY43507.1"/>
    </source>
</evidence>
<evidence type="ECO:0000313" key="3">
    <source>
        <dbReference type="Proteomes" id="UP000325755"/>
    </source>
</evidence>
<sequence length="160" mass="16944">MPDQCLISIHIRLCRFRIGKLPEFFFSHRLQRNDGIAAKYIDTGILRSSIMKKLVITSVLLMSFPVAGMSATDQAAVSPAGAHSDQTRPGSSLSVQEHASEKHVAAAAAHEQAATHHMAAAAAAYASQSEQAKENAVAAEKSSVAACEKSKEALTSTLGK</sequence>
<dbReference type="AlphaFoldDB" id="A0A5Q0BN30"/>
<dbReference type="RefSeq" id="WP_153249490.1">
    <property type="nucleotide sequence ID" value="NZ_CP044205.1"/>
</dbReference>
<dbReference type="InParanoid" id="A0A5Q0BN30"/>
<gene>
    <name evidence="2" type="ORF">F6R98_13490</name>
</gene>
<accession>A0A5Q0BN30</accession>
<reference evidence="2 3" key="1">
    <citation type="submission" date="2019-09" db="EMBL/GenBank/DDBJ databases">
        <title>Ecophysiology of the spiral-shaped methanotroph Methylospira mobilis as revealed by the complete genome sequence.</title>
        <authorList>
            <person name="Oshkin I.Y."/>
            <person name="Dedysh S.N."/>
            <person name="Miroshnikov K."/>
            <person name="Danilova O.V."/>
            <person name="Hakobyan A."/>
            <person name="Liesack W."/>
        </authorList>
    </citation>
    <scope>NUCLEOTIDE SEQUENCE [LARGE SCALE GENOMIC DNA]</scope>
    <source>
        <strain evidence="2 3">Shm1</strain>
    </source>
</reference>
<dbReference type="Proteomes" id="UP000325755">
    <property type="component" value="Chromosome"/>
</dbReference>
<feature type="region of interest" description="Disordered" evidence="1">
    <location>
        <begin position="75"/>
        <end position="111"/>
    </location>
</feature>
<keyword evidence="3" id="KW-1185">Reference proteome</keyword>
<dbReference type="EMBL" id="CP044205">
    <property type="protein sequence ID" value="QFY43507.1"/>
    <property type="molecule type" value="Genomic_DNA"/>
</dbReference>
<feature type="compositionally biased region" description="Polar residues" evidence="1">
    <location>
        <begin position="87"/>
        <end position="97"/>
    </location>
</feature>
<evidence type="ECO:0000256" key="1">
    <source>
        <dbReference type="SAM" id="MobiDB-lite"/>
    </source>
</evidence>